<evidence type="ECO:0000256" key="9">
    <source>
        <dbReference type="PROSITE-ProRule" id="PRU00282"/>
    </source>
</evidence>
<dbReference type="Pfam" id="PF00153">
    <property type="entry name" value="Mito_carr"/>
    <property type="match status" value="3"/>
</dbReference>
<dbReference type="InterPro" id="IPR050567">
    <property type="entry name" value="Mitochondrial_Carrier"/>
</dbReference>
<dbReference type="PANTHER" id="PTHR45624">
    <property type="entry name" value="MITOCHONDRIAL BASIC AMINO ACIDS TRANSPORTER-RELATED"/>
    <property type="match status" value="1"/>
</dbReference>
<dbReference type="Proteomes" id="UP000789342">
    <property type="component" value="Unassembled WGS sequence"/>
</dbReference>
<evidence type="ECO:0000256" key="5">
    <source>
        <dbReference type="ARBA" id="ARBA00022737"/>
    </source>
</evidence>
<sequence>MEKTISPIPMEFSTQGHHKTNEGIKNIIFGSVAGMAGKVFEYPFDTVKTRLQTQSIFKGPSDCFKQTFKNEGFWGFYRGMSSPMIGAMLENAMLFLVYNQIKMMIVEYTTPVNERHRLYINNVIDQESFSMSQLCLAGGISGSLTSFVLTPLELIKCKLQVQETLMYEAKEKNIQIAAAEMKNPKFTGPASVIKYTLKEHGIRGLYRGHIGTFFRETIGGAAWFGTYEFVSRLFMERRNRSMNIHELPSSNKKGLSLTELMASGACAGMAYNITMFPVDSVKSQIQTDEEIMLARGRKVVKRSFFKVCKDIYKEHNIPGFYRGCGITVARAAPSSAIIFMTYVIIYRIFSRSTLFK</sequence>
<evidence type="ECO:0000256" key="8">
    <source>
        <dbReference type="ARBA" id="ARBA00023136"/>
    </source>
</evidence>
<feature type="repeat" description="Solcar" evidence="9">
    <location>
        <begin position="255"/>
        <end position="348"/>
    </location>
</feature>
<proteinExistence type="inferred from homology"/>
<feature type="repeat" description="Solcar" evidence="9">
    <location>
        <begin position="129"/>
        <end position="233"/>
    </location>
</feature>
<keyword evidence="6 11" id="KW-1133">Transmembrane helix</keyword>
<keyword evidence="13" id="KW-1185">Reference proteome</keyword>
<dbReference type="EMBL" id="CAJVPV010001942">
    <property type="protein sequence ID" value="CAG8513170.1"/>
    <property type="molecule type" value="Genomic_DNA"/>
</dbReference>
<feature type="transmembrane region" description="Helical" evidence="11">
    <location>
        <begin position="331"/>
        <end position="349"/>
    </location>
</feature>
<evidence type="ECO:0000256" key="4">
    <source>
        <dbReference type="ARBA" id="ARBA00022692"/>
    </source>
</evidence>
<comment type="subcellular location">
    <subcellularLocation>
        <location evidence="1">Mitochondrion membrane</location>
        <topology evidence="1">Multi-pass membrane protein</topology>
    </subcellularLocation>
</comment>
<evidence type="ECO:0000256" key="1">
    <source>
        <dbReference type="ARBA" id="ARBA00004225"/>
    </source>
</evidence>
<dbReference type="GO" id="GO:0000064">
    <property type="term" value="F:L-ornithine transmembrane transporter activity"/>
    <property type="evidence" value="ECO:0007669"/>
    <property type="project" value="TreeGrafter"/>
</dbReference>
<name>A0A9N9A0P9_9GLOM</name>
<feature type="repeat" description="Solcar" evidence="9">
    <location>
        <begin position="21"/>
        <end position="104"/>
    </location>
</feature>
<keyword evidence="4 9" id="KW-0812">Transmembrane</keyword>
<dbReference type="AlphaFoldDB" id="A0A9N9A0P9"/>
<protein>
    <submittedName>
        <fullName evidence="12">8510_t:CDS:1</fullName>
    </submittedName>
</protein>
<comment type="caution">
    <text evidence="12">The sequence shown here is derived from an EMBL/GenBank/DDBJ whole genome shotgun (WGS) entry which is preliminary data.</text>
</comment>
<keyword evidence="7" id="KW-0496">Mitochondrion</keyword>
<gene>
    <name evidence="12" type="ORF">AMORRO_LOCUS3831</name>
</gene>
<evidence type="ECO:0000256" key="3">
    <source>
        <dbReference type="ARBA" id="ARBA00022448"/>
    </source>
</evidence>
<comment type="similarity">
    <text evidence="2 10">Belongs to the mitochondrial carrier (TC 2.A.29) family.</text>
</comment>
<keyword evidence="8 9" id="KW-0472">Membrane</keyword>
<dbReference type="SUPFAM" id="SSF103506">
    <property type="entry name" value="Mitochondrial carrier"/>
    <property type="match status" value="1"/>
</dbReference>
<evidence type="ECO:0000313" key="13">
    <source>
        <dbReference type="Proteomes" id="UP000789342"/>
    </source>
</evidence>
<dbReference type="PROSITE" id="PS50920">
    <property type="entry name" value="SOLCAR"/>
    <property type="match status" value="3"/>
</dbReference>
<dbReference type="Gene3D" id="1.50.40.10">
    <property type="entry name" value="Mitochondrial carrier domain"/>
    <property type="match status" value="2"/>
</dbReference>
<dbReference type="OrthoDB" id="2139348at2759"/>
<dbReference type="PANTHER" id="PTHR45624:SF31">
    <property type="entry name" value="MITOCHONDRIAL ORNITHINE TRANSPORTER 1"/>
    <property type="match status" value="1"/>
</dbReference>
<keyword evidence="3 10" id="KW-0813">Transport</keyword>
<reference evidence="12" key="1">
    <citation type="submission" date="2021-06" db="EMBL/GenBank/DDBJ databases">
        <authorList>
            <person name="Kallberg Y."/>
            <person name="Tangrot J."/>
            <person name="Rosling A."/>
        </authorList>
    </citation>
    <scope>NUCLEOTIDE SEQUENCE</scope>
    <source>
        <strain evidence="12">CL551</strain>
    </source>
</reference>
<dbReference type="GO" id="GO:0031966">
    <property type="term" value="C:mitochondrial membrane"/>
    <property type="evidence" value="ECO:0007669"/>
    <property type="project" value="UniProtKB-SubCell"/>
</dbReference>
<evidence type="ECO:0000256" key="10">
    <source>
        <dbReference type="RuleBase" id="RU000488"/>
    </source>
</evidence>
<evidence type="ECO:0000256" key="7">
    <source>
        <dbReference type="ARBA" id="ARBA00023128"/>
    </source>
</evidence>
<evidence type="ECO:0000313" key="12">
    <source>
        <dbReference type="EMBL" id="CAG8513170.1"/>
    </source>
</evidence>
<dbReference type="InterPro" id="IPR023395">
    <property type="entry name" value="MCP_dom_sf"/>
</dbReference>
<dbReference type="GO" id="GO:1990575">
    <property type="term" value="P:mitochondrial L-ornithine transmembrane transport"/>
    <property type="evidence" value="ECO:0007669"/>
    <property type="project" value="TreeGrafter"/>
</dbReference>
<evidence type="ECO:0000256" key="6">
    <source>
        <dbReference type="ARBA" id="ARBA00022989"/>
    </source>
</evidence>
<evidence type="ECO:0000256" key="2">
    <source>
        <dbReference type="ARBA" id="ARBA00006375"/>
    </source>
</evidence>
<organism evidence="12 13">
    <name type="scientific">Acaulospora morrowiae</name>
    <dbReference type="NCBI Taxonomy" id="94023"/>
    <lineage>
        <taxon>Eukaryota</taxon>
        <taxon>Fungi</taxon>
        <taxon>Fungi incertae sedis</taxon>
        <taxon>Mucoromycota</taxon>
        <taxon>Glomeromycotina</taxon>
        <taxon>Glomeromycetes</taxon>
        <taxon>Diversisporales</taxon>
        <taxon>Acaulosporaceae</taxon>
        <taxon>Acaulospora</taxon>
    </lineage>
</organism>
<dbReference type="InterPro" id="IPR018108">
    <property type="entry name" value="MCP_transmembrane"/>
</dbReference>
<keyword evidence="5" id="KW-0677">Repeat</keyword>
<accession>A0A9N9A0P9</accession>
<evidence type="ECO:0000256" key="11">
    <source>
        <dbReference type="SAM" id="Phobius"/>
    </source>
</evidence>